<sequence length="356" mass="39557">MNIGCYISILILNGCVCIVTSIHVCSNQTEFGKTVYLSRDERDVTQCQCDVSLPEYSKKDSYNIGFHRQWFSNSCEFNFFVTENSIRRNYSCKDFKEQYFTLNPGNVLTIALESNSDADLFDFNLVVHSYTDNSTLILECYELLNTGVPGVTGQTTLGTSISTSPADDGNGDTGLGAGAIVGIVIGVILLILIIIIIIVCLVKKKREETYANTARHDHDLHIYQSVTSDTTNATRITYDNTGMVSDNGVPELPIQDFTPARGDVNSNKHYDNENRNLETVIDSSSIPDTRNIENNQPNIVSSPQTRDVDADFSLTHIKRAPDNDTEVNLQGEQPTIFGDDDIENYSEVTRLESSQI</sequence>
<reference evidence="2 3" key="1">
    <citation type="journal article" date="2013" name="Nature">
        <title>Insights into bilaterian evolution from three spiralian genomes.</title>
        <authorList>
            <person name="Simakov O."/>
            <person name="Marletaz F."/>
            <person name="Cho S.J."/>
            <person name="Edsinger-Gonzales E."/>
            <person name="Havlak P."/>
            <person name="Hellsten U."/>
            <person name="Kuo D.H."/>
            <person name="Larsson T."/>
            <person name="Lv J."/>
            <person name="Arendt D."/>
            <person name="Savage R."/>
            <person name="Osoegawa K."/>
            <person name="de Jong P."/>
            <person name="Grimwood J."/>
            <person name="Chapman J.A."/>
            <person name="Shapiro H."/>
            <person name="Aerts A."/>
            <person name="Otillar R.P."/>
            <person name="Terry A.Y."/>
            <person name="Boore J.L."/>
            <person name="Grigoriev I.V."/>
            <person name="Lindberg D.R."/>
            <person name="Seaver E.C."/>
            <person name="Weisblat D.A."/>
            <person name="Putnam N.H."/>
            <person name="Rokhsar D.S."/>
        </authorList>
    </citation>
    <scope>NUCLEOTIDE SEQUENCE [LARGE SCALE GENOMIC DNA]</scope>
</reference>
<dbReference type="Proteomes" id="UP000030746">
    <property type="component" value="Unassembled WGS sequence"/>
</dbReference>
<keyword evidence="1" id="KW-1133">Transmembrane helix</keyword>
<dbReference type="CTD" id="20241254"/>
<dbReference type="HOGENOM" id="CLU_779115_0_0_1"/>
<evidence type="ECO:0008006" key="4">
    <source>
        <dbReference type="Google" id="ProtNLM"/>
    </source>
</evidence>
<dbReference type="PANTHER" id="PTHR16861">
    <property type="entry name" value="GLYCOPROTEIN 38"/>
    <property type="match status" value="1"/>
</dbReference>
<evidence type="ECO:0000313" key="2">
    <source>
        <dbReference type="EMBL" id="ESO82573.1"/>
    </source>
</evidence>
<organism evidence="2 3">
    <name type="scientific">Lottia gigantea</name>
    <name type="common">Giant owl limpet</name>
    <dbReference type="NCBI Taxonomy" id="225164"/>
    <lineage>
        <taxon>Eukaryota</taxon>
        <taxon>Metazoa</taxon>
        <taxon>Spiralia</taxon>
        <taxon>Lophotrochozoa</taxon>
        <taxon>Mollusca</taxon>
        <taxon>Gastropoda</taxon>
        <taxon>Patellogastropoda</taxon>
        <taxon>Lottioidea</taxon>
        <taxon>Lottiidae</taxon>
        <taxon>Lottia</taxon>
    </lineage>
</organism>
<accession>V3YWY9</accession>
<name>V3YWY9_LOTGI</name>
<keyword evidence="3" id="KW-1185">Reference proteome</keyword>
<keyword evidence="1" id="KW-0472">Membrane</keyword>
<keyword evidence="1" id="KW-0812">Transmembrane</keyword>
<protein>
    <recommendedName>
        <fullName evidence="4">CUB domain-containing protein</fullName>
    </recommendedName>
</protein>
<dbReference type="AlphaFoldDB" id="V3YWY9"/>
<evidence type="ECO:0000313" key="3">
    <source>
        <dbReference type="Proteomes" id="UP000030746"/>
    </source>
</evidence>
<proteinExistence type="predicted"/>
<dbReference type="GeneID" id="20241254"/>
<evidence type="ECO:0000256" key="1">
    <source>
        <dbReference type="SAM" id="Phobius"/>
    </source>
</evidence>
<dbReference type="RefSeq" id="XP_009066762.1">
    <property type="nucleotide sequence ID" value="XM_009068514.1"/>
</dbReference>
<dbReference type="PANTHER" id="PTHR16861:SF4">
    <property type="entry name" value="SH3 DOMAIN PROTEIN (AFU_ORTHOLOGUE AFUA_1G13610)"/>
    <property type="match status" value="1"/>
</dbReference>
<gene>
    <name evidence="2" type="ORF">LOTGIDRAFT_169893</name>
</gene>
<feature type="transmembrane region" description="Helical" evidence="1">
    <location>
        <begin position="175"/>
        <end position="202"/>
    </location>
</feature>
<dbReference type="EMBL" id="KB203855">
    <property type="protein sequence ID" value="ESO82573.1"/>
    <property type="molecule type" value="Genomic_DNA"/>
</dbReference>
<dbReference type="KEGG" id="lgi:LOTGIDRAFT_169893"/>